<dbReference type="InterPro" id="IPR001761">
    <property type="entry name" value="Peripla_BP/Lac1_sug-bd_dom"/>
</dbReference>
<dbReference type="Proteomes" id="UP001362100">
    <property type="component" value="Unassembled WGS sequence"/>
</dbReference>
<dbReference type="CDD" id="cd06306">
    <property type="entry name" value="PBP1_TorT-like"/>
    <property type="match status" value="1"/>
</dbReference>
<evidence type="ECO:0000256" key="3">
    <source>
        <dbReference type="ARBA" id="ARBA00022729"/>
    </source>
</evidence>
<name>A0ABU8PRY0_9GAMM</name>
<dbReference type="Pfam" id="PF00532">
    <property type="entry name" value="Peripla_BP_1"/>
    <property type="match status" value="1"/>
</dbReference>
<gene>
    <name evidence="6" type="primary">torT</name>
    <name evidence="6" type="ORF">WH298_09970</name>
</gene>
<evidence type="ECO:0000313" key="6">
    <source>
        <dbReference type="EMBL" id="MEJ5045528.1"/>
    </source>
</evidence>
<dbReference type="PANTHER" id="PTHR46847:SF1">
    <property type="entry name" value="D-ALLOSE-BINDING PERIPLASMIC PROTEIN-RELATED"/>
    <property type="match status" value="1"/>
</dbReference>
<feature type="signal peptide" evidence="4">
    <location>
        <begin position="1"/>
        <end position="17"/>
    </location>
</feature>
<dbReference type="InterPro" id="IPR014301">
    <property type="entry name" value="TMAO_TorT"/>
</dbReference>
<evidence type="ECO:0000313" key="7">
    <source>
        <dbReference type="Proteomes" id="UP001362100"/>
    </source>
</evidence>
<proteinExistence type="inferred from homology"/>
<feature type="chain" id="PRO_5047063645" evidence="4">
    <location>
        <begin position="18"/>
        <end position="341"/>
    </location>
</feature>
<evidence type="ECO:0000256" key="4">
    <source>
        <dbReference type="SAM" id="SignalP"/>
    </source>
</evidence>
<comment type="similarity">
    <text evidence="2">Belongs to the bacterial solute-binding protein 2 family.</text>
</comment>
<comment type="caution">
    <text evidence="6">The sequence shown here is derived from an EMBL/GenBank/DDBJ whole genome shotgun (WGS) entry which is preliminary data.</text>
</comment>
<dbReference type="RefSeq" id="WP_180822767.1">
    <property type="nucleotide sequence ID" value="NZ_JACAWY010000001.1"/>
</dbReference>
<dbReference type="Gene3D" id="3.40.50.2300">
    <property type="match status" value="2"/>
</dbReference>
<evidence type="ECO:0000256" key="2">
    <source>
        <dbReference type="ARBA" id="ARBA00007639"/>
    </source>
</evidence>
<dbReference type="NCBIfam" id="NF008185">
    <property type="entry name" value="PRK10936.1"/>
    <property type="match status" value="1"/>
</dbReference>
<dbReference type="PANTHER" id="PTHR46847">
    <property type="entry name" value="D-ALLOSE-BINDING PERIPLASMIC PROTEIN-RELATED"/>
    <property type="match status" value="1"/>
</dbReference>
<comment type="subcellular location">
    <subcellularLocation>
        <location evidence="1">Cell envelope</location>
    </subcellularLocation>
</comment>
<feature type="domain" description="Periplasmic binding protein/LacI sugar binding" evidence="5">
    <location>
        <begin position="43"/>
        <end position="320"/>
    </location>
</feature>
<keyword evidence="3 4" id="KW-0732">Signal</keyword>
<keyword evidence="7" id="KW-1185">Reference proteome</keyword>
<accession>A0ABU8PRY0</accession>
<dbReference type="InterPro" id="IPR028082">
    <property type="entry name" value="Peripla_BP_I"/>
</dbReference>
<evidence type="ECO:0000259" key="5">
    <source>
        <dbReference type="Pfam" id="PF00532"/>
    </source>
</evidence>
<dbReference type="NCBIfam" id="TIGR02955">
    <property type="entry name" value="TMAO_TorT"/>
    <property type="match status" value="1"/>
</dbReference>
<protein>
    <submittedName>
        <fullName evidence="6">TMAO reductase system periplasmic protein TorT</fullName>
    </submittedName>
</protein>
<dbReference type="EMBL" id="JBBGZW010000001">
    <property type="protein sequence ID" value="MEJ5045528.1"/>
    <property type="molecule type" value="Genomic_DNA"/>
</dbReference>
<dbReference type="SUPFAM" id="SSF53822">
    <property type="entry name" value="Periplasmic binding protein-like I"/>
    <property type="match status" value="1"/>
</dbReference>
<evidence type="ECO:0000256" key="1">
    <source>
        <dbReference type="ARBA" id="ARBA00004196"/>
    </source>
</evidence>
<organism evidence="6 7">
    <name type="scientific">Pantoea nemavictus</name>
    <dbReference type="NCBI Taxonomy" id="2726955"/>
    <lineage>
        <taxon>Bacteria</taxon>
        <taxon>Pseudomonadati</taxon>
        <taxon>Pseudomonadota</taxon>
        <taxon>Gammaproteobacteria</taxon>
        <taxon>Enterobacterales</taxon>
        <taxon>Erwiniaceae</taxon>
        <taxon>Pantoea</taxon>
    </lineage>
</organism>
<reference evidence="6 7" key="1">
    <citation type="submission" date="2023-12" db="EMBL/GenBank/DDBJ databases">
        <title>Gut-associated functions are favored during microbiome assembly across C. elegans life.</title>
        <authorList>
            <person name="Zimmermann J."/>
        </authorList>
    </citation>
    <scope>NUCLEOTIDE SEQUENCE [LARGE SCALE GENOMIC DNA]</scope>
    <source>
        <strain evidence="6 7">BIGb0393</strain>
    </source>
</reference>
<sequence>MRTLFLTLLLLSSPLLATQPLLHWQENHSTPAAKLPALSASRAWKLCALYPNLKDGYWLSINYGMSKAAARLGVTLNVFEAGGYRQGEVQQNQLQACQRWGADAILLGSSVAQFPGAVLFAQHTPVIEVVNAIRDVPVRTRVGVPWYQMGYQIGQYLVTHPHAKPWRILLLPGPIDAGGSQKMSSGFRAALAGSQLHIVDVAYGDNDIEVQRNLLQDRLERYPEINLVAGTALAAEVAMGEGRSRAAPLDIASFYLTHQVYRGLKRDRIVVAASDQMVWQGELAVEQAVRVLEGQPVPDNISPPILILTAKNSSSTAVALSLSPPGFRPVYFFQSTSAASK</sequence>